<evidence type="ECO:0000313" key="4">
    <source>
        <dbReference type="Proteomes" id="UP000198981"/>
    </source>
</evidence>
<accession>A0A1G4XTT4</accession>
<evidence type="ECO:0000313" key="3">
    <source>
        <dbReference type="EMBL" id="SCX44078.1"/>
    </source>
</evidence>
<dbReference type="HAMAP" id="MF_00634">
    <property type="entry name" value="UPF0235"/>
    <property type="match status" value="1"/>
</dbReference>
<evidence type="ECO:0000256" key="2">
    <source>
        <dbReference type="HAMAP-Rule" id="MF_00634"/>
    </source>
</evidence>
<dbReference type="Proteomes" id="UP000198981">
    <property type="component" value="Unassembled WGS sequence"/>
</dbReference>
<proteinExistence type="inferred from homology"/>
<organism evidence="3 4">
    <name type="scientific">Klenkia marina</name>
    <dbReference type="NCBI Taxonomy" id="1960309"/>
    <lineage>
        <taxon>Bacteria</taxon>
        <taxon>Bacillati</taxon>
        <taxon>Actinomycetota</taxon>
        <taxon>Actinomycetes</taxon>
        <taxon>Geodermatophilales</taxon>
        <taxon>Geodermatophilaceae</taxon>
        <taxon>Klenkia</taxon>
    </lineage>
</organism>
<protein>
    <recommendedName>
        <fullName evidence="2">UPF0235 protein SAMN03159343_1351</fullName>
    </recommendedName>
</protein>
<dbReference type="SUPFAM" id="SSF69786">
    <property type="entry name" value="YggU-like"/>
    <property type="match status" value="1"/>
</dbReference>
<dbReference type="AlphaFoldDB" id="A0A1G4XTT4"/>
<dbReference type="Pfam" id="PF02594">
    <property type="entry name" value="DUF167"/>
    <property type="match status" value="1"/>
</dbReference>
<gene>
    <name evidence="3" type="ORF">SAMN03159343_1351</name>
</gene>
<dbReference type="SMART" id="SM01152">
    <property type="entry name" value="DUF167"/>
    <property type="match status" value="1"/>
</dbReference>
<dbReference type="PANTHER" id="PTHR47817:SF2">
    <property type="entry name" value="OS04G0686300 PROTEIN"/>
    <property type="match status" value="1"/>
</dbReference>
<evidence type="ECO:0000256" key="1">
    <source>
        <dbReference type="ARBA" id="ARBA00010364"/>
    </source>
</evidence>
<keyword evidence="4" id="KW-1185">Reference proteome</keyword>
<dbReference type="EMBL" id="FMUH01000002">
    <property type="protein sequence ID" value="SCX44078.1"/>
    <property type="molecule type" value="Genomic_DNA"/>
</dbReference>
<dbReference type="NCBIfam" id="TIGR00251">
    <property type="entry name" value="DUF167 family protein"/>
    <property type="match status" value="1"/>
</dbReference>
<reference evidence="4" key="1">
    <citation type="submission" date="2016-10" db="EMBL/GenBank/DDBJ databases">
        <authorList>
            <person name="Varghese N."/>
            <person name="Submissions S."/>
        </authorList>
    </citation>
    <scope>NUCLEOTIDE SEQUENCE [LARGE SCALE GENOMIC DNA]</scope>
    <source>
        <strain evidence="4">DSM 45722</strain>
    </source>
</reference>
<name>A0A1G4XTT4_9ACTN</name>
<dbReference type="InterPro" id="IPR003746">
    <property type="entry name" value="DUF167"/>
</dbReference>
<comment type="similarity">
    <text evidence="1 2">Belongs to the UPF0235 family.</text>
</comment>
<sequence length="84" mass="8378">MTVRVRPGSGRTVVAGSHDGALVVRVAARAVDGAATDAALAALADAFGVRRRQVALVTGATSRTKVAEVDGGDPDRLTALLAGP</sequence>
<dbReference type="Gene3D" id="3.30.1200.10">
    <property type="entry name" value="YggU-like"/>
    <property type="match status" value="1"/>
</dbReference>
<dbReference type="PANTHER" id="PTHR47817">
    <property type="entry name" value="OS04G0686300 PROTEIN"/>
    <property type="match status" value="1"/>
</dbReference>
<dbReference type="InterPro" id="IPR036591">
    <property type="entry name" value="YggU-like_sf"/>
</dbReference>
<dbReference type="STRING" id="1960309.SAMN03159343_1351"/>